<evidence type="ECO:0000313" key="1">
    <source>
        <dbReference type="EMBL" id="KEO72522.1"/>
    </source>
</evidence>
<dbReference type="AlphaFoldDB" id="A0A074LFG8"/>
<comment type="caution">
    <text evidence="1">The sequence shown here is derived from an EMBL/GenBank/DDBJ whole genome shotgun (WGS) entry which is preliminary data.</text>
</comment>
<gene>
    <name evidence="1" type="ORF">EL17_17440</name>
</gene>
<dbReference type="Proteomes" id="UP000027821">
    <property type="component" value="Unassembled WGS sequence"/>
</dbReference>
<dbReference type="SUPFAM" id="SSF52833">
    <property type="entry name" value="Thioredoxin-like"/>
    <property type="match status" value="1"/>
</dbReference>
<evidence type="ECO:0000313" key="2">
    <source>
        <dbReference type="Proteomes" id="UP000027821"/>
    </source>
</evidence>
<accession>A0A074LFG8</accession>
<dbReference type="CDD" id="cd02980">
    <property type="entry name" value="TRX_Fd_family"/>
    <property type="match status" value="1"/>
</dbReference>
<dbReference type="Pfam" id="PF01257">
    <property type="entry name" value="2Fe-2S_thioredx"/>
    <property type="match status" value="1"/>
</dbReference>
<dbReference type="InterPro" id="IPR036249">
    <property type="entry name" value="Thioredoxin-like_sf"/>
</dbReference>
<dbReference type="RefSeq" id="WP_035077122.1">
    <property type="nucleotide sequence ID" value="NZ_JMIH01000024.1"/>
</dbReference>
<dbReference type="EMBL" id="JMIH01000024">
    <property type="protein sequence ID" value="KEO72522.1"/>
    <property type="molecule type" value="Genomic_DNA"/>
</dbReference>
<dbReference type="eggNOG" id="COG1905">
    <property type="taxonomic scope" value="Bacteria"/>
</dbReference>
<proteinExistence type="predicted"/>
<evidence type="ECO:0008006" key="3">
    <source>
        <dbReference type="Google" id="ProtNLM"/>
    </source>
</evidence>
<organism evidence="1 2">
    <name type="scientific">Anditalea andensis</name>
    <dbReference type="NCBI Taxonomy" id="1048983"/>
    <lineage>
        <taxon>Bacteria</taxon>
        <taxon>Pseudomonadati</taxon>
        <taxon>Bacteroidota</taxon>
        <taxon>Cytophagia</taxon>
        <taxon>Cytophagales</taxon>
        <taxon>Cytophagaceae</taxon>
        <taxon>Anditalea</taxon>
    </lineage>
</organism>
<protein>
    <recommendedName>
        <fullName evidence="3">NADH dehydrogenase</fullName>
    </recommendedName>
</protein>
<dbReference type="STRING" id="1048983.EL17_17440"/>
<name>A0A074LFG8_9BACT</name>
<dbReference type="OrthoDB" id="9761899at2"/>
<sequence>MAEYRKFIFVCTGSDCKDNGCKGLVSDIKNLMRENGYKGHYRLVKTKCMDFCKTGPIVVMKDDVIKKATLEKVKDGLK</sequence>
<keyword evidence="2" id="KW-1185">Reference proteome</keyword>
<reference evidence="1 2" key="1">
    <citation type="submission" date="2014-04" db="EMBL/GenBank/DDBJ databases">
        <title>Characterization and application of a salt tolerant electro-active bacterium.</title>
        <authorList>
            <person name="Yang L."/>
            <person name="Wei S."/>
            <person name="Tay Q.X.M."/>
        </authorList>
    </citation>
    <scope>NUCLEOTIDE SEQUENCE [LARGE SCALE GENOMIC DNA]</scope>
    <source>
        <strain evidence="1 2">LY1</strain>
    </source>
</reference>
<dbReference type="Gene3D" id="3.40.30.10">
    <property type="entry name" value="Glutaredoxin"/>
    <property type="match status" value="1"/>
</dbReference>